<organism evidence="1 2">
    <name type="scientific">Cyberlindnera jadinii (strain ATCC 18201 / CBS 1600 / BCRC 20928 / JCM 3617 / NBRC 0987 / NRRL Y-1542)</name>
    <name type="common">Torula yeast</name>
    <name type="synonym">Candida utilis</name>
    <dbReference type="NCBI Taxonomy" id="983966"/>
    <lineage>
        <taxon>Eukaryota</taxon>
        <taxon>Fungi</taxon>
        <taxon>Dikarya</taxon>
        <taxon>Ascomycota</taxon>
        <taxon>Saccharomycotina</taxon>
        <taxon>Saccharomycetes</taxon>
        <taxon>Phaffomycetales</taxon>
        <taxon>Phaffomycetaceae</taxon>
        <taxon>Cyberlindnera</taxon>
    </lineage>
</organism>
<gene>
    <name evidence="1" type="ORF">BN1211_4947</name>
</gene>
<accession>A0A0H5C7D9</accession>
<dbReference type="AlphaFoldDB" id="A0A0H5C7D9"/>
<dbReference type="Proteomes" id="UP000038830">
    <property type="component" value="Unassembled WGS sequence"/>
</dbReference>
<protein>
    <submittedName>
        <fullName evidence="1">Uncharacterized protein</fullName>
    </submittedName>
</protein>
<name>A0A0H5C7D9_CYBJN</name>
<reference evidence="2" key="1">
    <citation type="journal article" date="2015" name="J. Biotechnol.">
        <title>The structure of the Cyberlindnera jadinii genome and its relation to Candida utilis analyzed by the occurrence of single nucleotide polymorphisms.</title>
        <authorList>
            <person name="Rupp O."/>
            <person name="Brinkrolf K."/>
            <person name="Buerth C."/>
            <person name="Kunigo M."/>
            <person name="Schneider J."/>
            <person name="Jaenicke S."/>
            <person name="Goesmann A."/>
            <person name="Puehler A."/>
            <person name="Jaeger K.-E."/>
            <person name="Ernst J.F."/>
        </authorList>
    </citation>
    <scope>NUCLEOTIDE SEQUENCE [LARGE SCALE GENOMIC DNA]</scope>
    <source>
        <strain evidence="2">ATCC 18201 / CBS 1600 / BCRC 20928 / JCM 3617 / NBRC 0987 / NRRL Y-1542</strain>
    </source>
</reference>
<sequence>MHTIEELLTNFRSGVVNDDDLVDKIGDVPIRDEVKGLSRLSPRKLHEVSQLVPLILEYCGAYSIEFVIDIGSG</sequence>
<dbReference type="EMBL" id="CDQK01000005">
    <property type="protein sequence ID" value="CEP24195.1"/>
    <property type="molecule type" value="Genomic_DNA"/>
</dbReference>
<proteinExistence type="predicted"/>
<evidence type="ECO:0000313" key="1">
    <source>
        <dbReference type="EMBL" id="CEP24195.1"/>
    </source>
</evidence>
<evidence type="ECO:0000313" key="2">
    <source>
        <dbReference type="Proteomes" id="UP000038830"/>
    </source>
</evidence>